<dbReference type="Pfam" id="PF13439">
    <property type="entry name" value="Glyco_transf_4"/>
    <property type="match status" value="1"/>
</dbReference>
<keyword evidence="6" id="KW-1185">Reference proteome</keyword>
<dbReference type="Gene3D" id="3.40.50.2000">
    <property type="entry name" value="Glycogen Phosphorylase B"/>
    <property type="match status" value="2"/>
</dbReference>
<accession>A0A4R7VG41</accession>
<organism evidence="5 6">
    <name type="scientific">Actinophytocola oryzae</name>
    <dbReference type="NCBI Taxonomy" id="502181"/>
    <lineage>
        <taxon>Bacteria</taxon>
        <taxon>Bacillati</taxon>
        <taxon>Actinomycetota</taxon>
        <taxon>Actinomycetes</taxon>
        <taxon>Pseudonocardiales</taxon>
        <taxon>Pseudonocardiaceae</taxon>
    </lineage>
</organism>
<dbReference type="PANTHER" id="PTHR12526">
    <property type="entry name" value="GLYCOSYLTRANSFERASE"/>
    <property type="match status" value="1"/>
</dbReference>
<reference evidence="5 6" key="1">
    <citation type="submission" date="2019-03" db="EMBL/GenBank/DDBJ databases">
        <title>Genomic Encyclopedia of Archaeal and Bacterial Type Strains, Phase II (KMG-II): from individual species to whole genera.</title>
        <authorList>
            <person name="Goeker M."/>
        </authorList>
    </citation>
    <scope>NUCLEOTIDE SEQUENCE [LARGE SCALE GENOMIC DNA]</scope>
    <source>
        <strain evidence="5 6">DSM 45499</strain>
    </source>
</reference>
<evidence type="ECO:0000313" key="6">
    <source>
        <dbReference type="Proteomes" id="UP000294927"/>
    </source>
</evidence>
<dbReference type="Proteomes" id="UP000294927">
    <property type="component" value="Unassembled WGS sequence"/>
</dbReference>
<evidence type="ECO:0000256" key="1">
    <source>
        <dbReference type="ARBA" id="ARBA00022676"/>
    </source>
</evidence>
<dbReference type="SUPFAM" id="SSF53756">
    <property type="entry name" value="UDP-Glycosyltransferase/glycogen phosphorylase"/>
    <property type="match status" value="1"/>
</dbReference>
<protein>
    <submittedName>
        <fullName evidence="5">Glycosyltransferase involved in cell wall biosynthesis</fullName>
    </submittedName>
</protein>
<comment type="caution">
    <text evidence="5">The sequence shown here is derived from an EMBL/GenBank/DDBJ whole genome shotgun (WGS) entry which is preliminary data.</text>
</comment>
<feature type="domain" description="Glycosyl transferase family 1" evidence="3">
    <location>
        <begin position="135"/>
        <end position="293"/>
    </location>
</feature>
<dbReference type="EMBL" id="SOCP01000009">
    <property type="protein sequence ID" value="TDV48029.1"/>
    <property type="molecule type" value="Genomic_DNA"/>
</dbReference>
<keyword evidence="1" id="KW-0328">Glycosyltransferase</keyword>
<evidence type="ECO:0000313" key="5">
    <source>
        <dbReference type="EMBL" id="TDV48029.1"/>
    </source>
</evidence>
<proteinExistence type="predicted"/>
<dbReference type="AlphaFoldDB" id="A0A4R7VG41"/>
<dbReference type="Pfam" id="PF00534">
    <property type="entry name" value="Glycos_transf_1"/>
    <property type="match status" value="1"/>
</dbReference>
<name>A0A4R7VG41_9PSEU</name>
<feature type="domain" description="Glycosyltransferase subfamily 4-like N-terminal" evidence="4">
    <location>
        <begin position="41"/>
        <end position="125"/>
    </location>
</feature>
<dbReference type="GO" id="GO:0016757">
    <property type="term" value="F:glycosyltransferase activity"/>
    <property type="evidence" value="ECO:0007669"/>
    <property type="project" value="UniProtKB-KW"/>
</dbReference>
<dbReference type="PANTHER" id="PTHR12526:SF635">
    <property type="entry name" value="GLYCOSYL TRANSFERASE GROUP 1"/>
    <property type="match status" value="1"/>
</dbReference>
<keyword evidence="2 5" id="KW-0808">Transferase</keyword>
<gene>
    <name evidence="5" type="ORF">CLV71_109273</name>
</gene>
<dbReference type="InterPro" id="IPR001296">
    <property type="entry name" value="Glyco_trans_1"/>
</dbReference>
<sequence>MIAGTDQLRGSVSRKAHVAALAEALTRAGHEVTVHTRHDDLTARLRSGAPDLVHAHCPVDGAAAAAHAIDVPFVFSPHEVTGQDDRALRSADHVVATFSAQRARLVAAGVARENISLVPYGVDLDLFDPDGDQAERTRPQRVVALGEMTPSSGFGTAVAALPALPEAELVIASEPYEGAHAHELRDYASSLGVADRVRLLGAVPHAEMPALLRSADLMVCTQWESTFGIAALEAMACGLAVVANKVGGLVDTVVDRVTGIHVTPRKPRELAATLQRVLSHRSTCEQFGAAGRDRATARYSWDRVAEETVYVYRKAGAADPEVLAQEAMVAERKRASRLAAQG</sequence>
<evidence type="ECO:0000259" key="3">
    <source>
        <dbReference type="Pfam" id="PF00534"/>
    </source>
</evidence>
<evidence type="ECO:0000256" key="2">
    <source>
        <dbReference type="ARBA" id="ARBA00022679"/>
    </source>
</evidence>
<evidence type="ECO:0000259" key="4">
    <source>
        <dbReference type="Pfam" id="PF13439"/>
    </source>
</evidence>
<dbReference type="InterPro" id="IPR028098">
    <property type="entry name" value="Glyco_trans_4-like_N"/>
</dbReference>